<evidence type="ECO:0000313" key="2">
    <source>
        <dbReference type="EMBL" id="ACD84119.1"/>
    </source>
</evidence>
<dbReference type="InterPro" id="IPR050834">
    <property type="entry name" value="Glycosyltransf_2"/>
</dbReference>
<dbReference type="InterPro" id="IPR029044">
    <property type="entry name" value="Nucleotide-diphossugar_trans"/>
</dbReference>
<name>B3DZ27_METI4</name>
<proteinExistence type="predicted"/>
<evidence type="ECO:0000313" key="3">
    <source>
        <dbReference type="Proteomes" id="UP000009149"/>
    </source>
</evidence>
<accession>B3DZ27</accession>
<dbReference type="PANTHER" id="PTHR43685">
    <property type="entry name" value="GLYCOSYLTRANSFERASE"/>
    <property type="match status" value="1"/>
</dbReference>
<dbReference type="Gene3D" id="3.90.550.10">
    <property type="entry name" value="Spore Coat Polysaccharide Biosynthesis Protein SpsA, Chain A"/>
    <property type="match status" value="1"/>
</dbReference>
<dbReference type="KEGG" id="min:Minf_2065"/>
<dbReference type="OrthoDB" id="396512at2"/>
<dbReference type="Proteomes" id="UP000009149">
    <property type="component" value="Chromosome"/>
</dbReference>
<dbReference type="InterPro" id="IPR001173">
    <property type="entry name" value="Glyco_trans_2-like"/>
</dbReference>
<dbReference type="CAZy" id="GT2">
    <property type="family name" value="Glycosyltransferase Family 2"/>
</dbReference>
<gene>
    <name evidence="2" type="ordered locus">Minf_2065</name>
</gene>
<dbReference type="eggNOG" id="COG1216">
    <property type="taxonomic scope" value="Bacteria"/>
</dbReference>
<organism evidence="2 3">
    <name type="scientific">Methylacidiphilum infernorum (isolate V4)</name>
    <name type="common">Methylokorus infernorum (strain V4)</name>
    <dbReference type="NCBI Taxonomy" id="481448"/>
    <lineage>
        <taxon>Bacteria</taxon>
        <taxon>Pseudomonadati</taxon>
        <taxon>Verrucomicrobiota</taxon>
        <taxon>Methylacidiphilae</taxon>
        <taxon>Methylacidiphilales</taxon>
        <taxon>Methylacidiphilaceae</taxon>
        <taxon>Methylacidiphilum (ex Ratnadevi et al. 2023)</taxon>
    </lineage>
</organism>
<dbReference type="STRING" id="481448.Minf_2065"/>
<dbReference type="CDD" id="cd00761">
    <property type="entry name" value="Glyco_tranf_GTA_type"/>
    <property type="match status" value="1"/>
</dbReference>
<dbReference type="SUPFAM" id="SSF53448">
    <property type="entry name" value="Nucleotide-diphospho-sugar transferases"/>
    <property type="match status" value="1"/>
</dbReference>
<protein>
    <submittedName>
        <fullName evidence="2">Glycosyltransferase</fullName>
    </submittedName>
</protein>
<dbReference type="HOGENOM" id="CLU_466768_0_0_0"/>
<dbReference type="Pfam" id="PF00535">
    <property type="entry name" value="Glycos_transf_2"/>
    <property type="match status" value="1"/>
</dbReference>
<dbReference type="RefSeq" id="WP_012464401.1">
    <property type="nucleotide sequence ID" value="NC_010794.1"/>
</dbReference>
<feature type="domain" description="Glycosyltransferase 2-like" evidence="1">
    <location>
        <begin position="10"/>
        <end position="114"/>
    </location>
</feature>
<reference evidence="2 3" key="1">
    <citation type="journal article" date="2008" name="Biol. Direct">
        <title>Complete genome sequence of the extremely acidophilic methanotroph isolate V4, Methylacidiphilum infernorum, a representative of the bacterial phylum Verrucomicrobia.</title>
        <authorList>
            <person name="Hou S."/>
            <person name="Makarova K.S."/>
            <person name="Saw J.H."/>
            <person name="Senin P."/>
            <person name="Ly B.V."/>
            <person name="Zhou Z."/>
            <person name="Ren Y."/>
            <person name="Wang J."/>
            <person name="Galperin M.Y."/>
            <person name="Omelchenko M.V."/>
            <person name="Wolf Y.I."/>
            <person name="Yutin N."/>
            <person name="Koonin E.V."/>
            <person name="Stott M.B."/>
            <person name="Mountain B.W."/>
            <person name="Crowe M.A."/>
            <person name="Smirnova A.V."/>
            <person name="Dunfield P.F."/>
            <person name="Feng L."/>
            <person name="Wang L."/>
            <person name="Alam M."/>
        </authorList>
    </citation>
    <scope>NUCLEOTIDE SEQUENCE [LARGE SCALE GENOMIC DNA]</scope>
    <source>
        <strain evidence="3">Isolate V4</strain>
    </source>
</reference>
<evidence type="ECO:0000259" key="1">
    <source>
        <dbReference type="Pfam" id="PF00535"/>
    </source>
</evidence>
<sequence>MPDRPHPLLSVIIPTFNRSFYLRAVLDALVQQDLDSSLFELIVVDDGSSDDTPEVAQAFSSGLALRYVRRENAGQASARNLGIYLSRGEILVFLDDDDIPSRSLLSEHLKIHEQFPDPRVAVLAYTELSESLKTDPLLAYVTTEGGQYFSYPALSEGGIYDWTTFWSGRISVKRSFLIEGGVFNPIFRFLEDVELGWRLSKLGLKVVFNKNARSVLIRNPGFEGICQRERNKGKYHFLLGYLYRDERIKSYARIENWREKWRRYAPFSENLYVSVKKLHDCLALRIKEGQSIDEHRPLLYEAYRKLLECFFYKGMSEGPQLVLDLGKKGYLVESQGKNLVISFPRGVRPLVSSVSLDKESFSYPLLEEIFRFSPKRFTVSPLGELAARAEIEKDLAEYLWEGIPQGSKTIEVDGVVATLVFLNKKMDHTALFSKAEGEEILQEYLKSKNREVDSLKILRGPTEERLAELKETGFDAAVMHGKKGFPYPFVEFLFLSKLLKAKGLLVVNDTFGYGCSLLCQYLLSLEKEWKLEKTFSGSMVFRKLKNLSQEERQSIKAFDLSGEEKTFTLVGPYWRETFIGEQDS</sequence>
<dbReference type="EMBL" id="CP000975">
    <property type="protein sequence ID" value="ACD84119.1"/>
    <property type="molecule type" value="Genomic_DNA"/>
</dbReference>
<keyword evidence="2" id="KW-0808">Transferase</keyword>
<dbReference type="AlphaFoldDB" id="B3DZ27"/>
<dbReference type="GO" id="GO:0016740">
    <property type="term" value="F:transferase activity"/>
    <property type="evidence" value="ECO:0007669"/>
    <property type="project" value="UniProtKB-KW"/>
</dbReference>
<dbReference type="PANTHER" id="PTHR43685:SF3">
    <property type="entry name" value="SLR2126 PROTEIN"/>
    <property type="match status" value="1"/>
</dbReference>